<comment type="caution">
    <text evidence="1">The sequence shown here is derived from an EMBL/GenBank/DDBJ whole genome shotgun (WGS) entry which is preliminary data.</text>
</comment>
<dbReference type="EMBL" id="LAZR01000158">
    <property type="protein sequence ID" value="KKN85460.1"/>
    <property type="molecule type" value="Genomic_DNA"/>
</dbReference>
<accession>A0A0F9TWN8</accession>
<organism evidence="1">
    <name type="scientific">marine sediment metagenome</name>
    <dbReference type="NCBI Taxonomy" id="412755"/>
    <lineage>
        <taxon>unclassified sequences</taxon>
        <taxon>metagenomes</taxon>
        <taxon>ecological metagenomes</taxon>
    </lineage>
</organism>
<proteinExistence type="predicted"/>
<name>A0A0F9TWN8_9ZZZZ</name>
<sequence length="188" mass="21469">MMMGMKEDLFGGGYVQPINQKKKGNSNERYVCKLLTSWTGSEFARIPGSGSLRWQNVMNICGDVLSTDPSFDFPYVVETKDLAKVHITYDLRKNSNIYTIWEQVKRDSLRAERLPILMLRQTGDIPRTKYSIFLVQTPTLLSYLIVNNILIIARGSGIVGVDSINLFKNVEYTDFNRHYRLPEGAYSA</sequence>
<dbReference type="Pfam" id="PF24608">
    <property type="entry name" value="PDDEXK_15"/>
    <property type="match status" value="1"/>
</dbReference>
<reference evidence="1" key="1">
    <citation type="journal article" date="2015" name="Nature">
        <title>Complex archaea that bridge the gap between prokaryotes and eukaryotes.</title>
        <authorList>
            <person name="Spang A."/>
            <person name="Saw J.H."/>
            <person name="Jorgensen S.L."/>
            <person name="Zaremba-Niedzwiedzka K."/>
            <person name="Martijn J."/>
            <person name="Lind A.E."/>
            <person name="van Eijk R."/>
            <person name="Schleper C."/>
            <person name="Guy L."/>
            <person name="Ettema T.J."/>
        </authorList>
    </citation>
    <scope>NUCLEOTIDE SEQUENCE</scope>
</reference>
<evidence type="ECO:0000313" key="1">
    <source>
        <dbReference type="EMBL" id="KKN85460.1"/>
    </source>
</evidence>
<protein>
    <submittedName>
        <fullName evidence="1">Uncharacterized protein</fullName>
    </submittedName>
</protein>
<gene>
    <name evidence="1" type="ORF">LCGC14_0277790</name>
</gene>
<dbReference type="AlphaFoldDB" id="A0A0F9TWN8"/>
<dbReference type="InterPro" id="IPR056931">
    <property type="entry name" value="D14-like"/>
</dbReference>